<dbReference type="CDD" id="cd02440">
    <property type="entry name" value="AdoMet_MTases"/>
    <property type="match status" value="1"/>
</dbReference>
<dbReference type="InterPro" id="IPR051052">
    <property type="entry name" value="Diverse_substrate_MTase"/>
</dbReference>
<evidence type="ECO:0000256" key="1">
    <source>
        <dbReference type="ARBA" id="ARBA00008361"/>
    </source>
</evidence>
<dbReference type="SUPFAM" id="SSF53335">
    <property type="entry name" value="S-adenosyl-L-methionine-dependent methyltransferases"/>
    <property type="match status" value="1"/>
</dbReference>
<dbReference type="InterPro" id="IPR013216">
    <property type="entry name" value="Methyltransf_11"/>
</dbReference>
<feature type="domain" description="Methyltransferase type 11" evidence="4">
    <location>
        <begin position="44"/>
        <end position="135"/>
    </location>
</feature>
<dbReference type="PANTHER" id="PTHR44942:SF4">
    <property type="entry name" value="METHYLTRANSFERASE TYPE 11 DOMAIN-CONTAINING PROTEIN"/>
    <property type="match status" value="1"/>
</dbReference>
<protein>
    <recommendedName>
        <fullName evidence="4">Methyltransferase type 11 domain-containing protein</fullName>
    </recommendedName>
</protein>
<keyword evidence="3" id="KW-0808">Transferase</keyword>
<evidence type="ECO:0000256" key="3">
    <source>
        <dbReference type="ARBA" id="ARBA00022679"/>
    </source>
</evidence>
<organism evidence="5 6">
    <name type="scientific">Lacipirellula limnantheis</name>
    <dbReference type="NCBI Taxonomy" id="2528024"/>
    <lineage>
        <taxon>Bacteria</taxon>
        <taxon>Pseudomonadati</taxon>
        <taxon>Planctomycetota</taxon>
        <taxon>Planctomycetia</taxon>
        <taxon>Pirellulales</taxon>
        <taxon>Lacipirellulaceae</taxon>
        <taxon>Lacipirellula</taxon>
    </lineage>
</organism>
<reference evidence="5 6" key="1">
    <citation type="submission" date="2019-02" db="EMBL/GenBank/DDBJ databases">
        <title>Deep-cultivation of Planctomycetes and their phenomic and genomic characterization uncovers novel biology.</title>
        <authorList>
            <person name="Wiegand S."/>
            <person name="Jogler M."/>
            <person name="Boedeker C."/>
            <person name="Pinto D."/>
            <person name="Vollmers J."/>
            <person name="Rivas-Marin E."/>
            <person name="Kohn T."/>
            <person name="Peeters S.H."/>
            <person name="Heuer A."/>
            <person name="Rast P."/>
            <person name="Oberbeckmann S."/>
            <person name="Bunk B."/>
            <person name="Jeske O."/>
            <person name="Meyerdierks A."/>
            <person name="Storesund J.E."/>
            <person name="Kallscheuer N."/>
            <person name="Luecker S."/>
            <person name="Lage O.M."/>
            <person name="Pohl T."/>
            <person name="Merkel B.J."/>
            <person name="Hornburger P."/>
            <person name="Mueller R.-W."/>
            <person name="Bruemmer F."/>
            <person name="Labrenz M."/>
            <person name="Spormann A.M."/>
            <person name="Op den Camp H."/>
            <person name="Overmann J."/>
            <person name="Amann R."/>
            <person name="Jetten M.S.M."/>
            <person name="Mascher T."/>
            <person name="Medema M.H."/>
            <person name="Devos D.P."/>
            <person name="Kaster A.-K."/>
            <person name="Ovreas L."/>
            <person name="Rohde M."/>
            <person name="Galperin M.Y."/>
            <person name="Jogler C."/>
        </authorList>
    </citation>
    <scope>NUCLEOTIDE SEQUENCE [LARGE SCALE GENOMIC DNA]</scope>
    <source>
        <strain evidence="5 6">I41</strain>
    </source>
</reference>
<dbReference type="GO" id="GO:0032259">
    <property type="term" value="P:methylation"/>
    <property type="evidence" value="ECO:0007669"/>
    <property type="project" value="UniProtKB-KW"/>
</dbReference>
<name>A0A517TSQ5_9BACT</name>
<dbReference type="OrthoDB" id="9797252at2"/>
<dbReference type="KEGG" id="llh:I41_05620"/>
<dbReference type="Gene3D" id="3.40.50.150">
    <property type="entry name" value="Vaccinia Virus protein VP39"/>
    <property type="match status" value="1"/>
</dbReference>
<gene>
    <name evidence="5" type="ORF">I41_05620</name>
</gene>
<sequence length="252" mass="27926">MPSPTDRFSDRVENYVRYRPSYPAAVLDVLREEIGLTPDWSIADVGSGTGISAALLLDNGNEVFAVEPNGPMRAAAEKLLAPYPKFHAVDGTAEATTLDARSVDAVVAAQAFHWFDPAAFGGECRRILKPNGWAVLLWNARRLDATPFLRGYEELLQKYGTDYARVRHENVDESRLDCFFGTSARRRSVENFQPLTLDGLRGRLLSSSYVPADGDPSQAAMLSELDDLFAREQTNGQVVIEYDTEIYFGQIA</sequence>
<comment type="similarity">
    <text evidence="1">Belongs to the methyltransferase superfamily.</text>
</comment>
<dbReference type="Pfam" id="PF08241">
    <property type="entry name" value="Methyltransf_11"/>
    <property type="match status" value="1"/>
</dbReference>
<accession>A0A517TSQ5</accession>
<dbReference type="PANTHER" id="PTHR44942">
    <property type="entry name" value="METHYLTRANSF_11 DOMAIN-CONTAINING PROTEIN"/>
    <property type="match status" value="1"/>
</dbReference>
<proteinExistence type="inferred from homology"/>
<dbReference type="RefSeq" id="WP_145430642.1">
    <property type="nucleotide sequence ID" value="NZ_CP036339.1"/>
</dbReference>
<dbReference type="InterPro" id="IPR029063">
    <property type="entry name" value="SAM-dependent_MTases_sf"/>
</dbReference>
<evidence type="ECO:0000259" key="4">
    <source>
        <dbReference type="Pfam" id="PF08241"/>
    </source>
</evidence>
<evidence type="ECO:0000313" key="5">
    <source>
        <dbReference type="EMBL" id="QDT71405.1"/>
    </source>
</evidence>
<dbReference type="GO" id="GO:0008757">
    <property type="term" value="F:S-adenosylmethionine-dependent methyltransferase activity"/>
    <property type="evidence" value="ECO:0007669"/>
    <property type="project" value="InterPro"/>
</dbReference>
<evidence type="ECO:0000256" key="2">
    <source>
        <dbReference type="ARBA" id="ARBA00022603"/>
    </source>
</evidence>
<keyword evidence="2" id="KW-0489">Methyltransferase</keyword>
<dbReference type="Proteomes" id="UP000317909">
    <property type="component" value="Chromosome"/>
</dbReference>
<keyword evidence="6" id="KW-1185">Reference proteome</keyword>
<evidence type="ECO:0000313" key="6">
    <source>
        <dbReference type="Proteomes" id="UP000317909"/>
    </source>
</evidence>
<dbReference type="EMBL" id="CP036339">
    <property type="protein sequence ID" value="QDT71405.1"/>
    <property type="molecule type" value="Genomic_DNA"/>
</dbReference>
<dbReference type="AlphaFoldDB" id="A0A517TSQ5"/>